<reference evidence="6" key="1">
    <citation type="submission" date="2018-06" db="EMBL/GenBank/DDBJ databases">
        <authorList>
            <person name="Zhirakovskaya E."/>
        </authorList>
    </citation>
    <scope>NUCLEOTIDE SEQUENCE</scope>
</reference>
<dbReference type="FunFam" id="3.40.50.300:FF:000134">
    <property type="entry name" value="Iron-enterobactin ABC transporter ATP-binding protein"/>
    <property type="match status" value="1"/>
</dbReference>
<evidence type="ECO:0000256" key="2">
    <source>
        <dbReference type="ARBA" id="ARBA00022448"/>
    </source>
</evidence>
<keyword evidence="3" id="KW-0547">Nucleotide-binding</keyword>
<evidence type="ECO:0000256" key="1">
    <source>
        <dbReference type="ARBA" id="ARBA00005417"/>
    </source>
</evidence>
<feature type="domain" description="ABC transporter" evidence="5">
    <location>
        <begin position="19"/>
        <end position="251"/>
    </location>
</feature>
<dbReference type="GO" id="GO:0005524">
    <property type="term" value="F:ATP binding"/>
    <property type="evidence" value="ECO:0007669"/>
    <property type="project" value="UniProtKB-KW"/>
</dbReference>
<gene>
    <name evidence="6" type="ORF">MNBD_GAMMA04-294</name>
</gene>
<keyword evidence="4 6" id="KW-0067">ATP-binding</keyword>
<dbReference type="Pfam" id="PF00005">
    <property type="entry name" value="ABC_tran"/>
    <property type="match status" value="1"/>
</dbReference>
<name>A0A3B0WPS0_9ZZZZ</name>
<comment type="similarity">
    <text evidence="1">Belongs to the ABC transporter superfamily.</text>
</comment>
<dbReference type="PANTHER" id="PTHR42734:SF5">
    <property type="entry name" value="IRON TRANSPORT SYSTEM ATP-BINDING PROTEIN HI_0361-RELATED"/>
    <property type="match status" value="1"/>
</dbReference>
<proteinExistence type="inferred from homology"/>
<dbReference type="InterPro" id="IPR017871">
    <property type="entry name" value="ABC_transporter-like_CS"/>
</dbReference>
<dbReference type="CDD" id="cd03235">
    <property type="entry name" value="ABC_Metallic_Cations"/>
    <property type="match status" value="1"/>
</dbReference>
<dbReference type="SUPFAM" id="SSF52540">
    <property type="entry name" value="P-loop containing nucleoside triphosphate hydrolases"/>
    <property type="match status" value="1"/>
</dbReference>
<dbReference type="SMART" id="SM00382">
    <property type="entry name" value="AAA"/>
    <property type="match status" value="1"/>
</dbReference>
<protein>
    <submittedName>
        <fullName evidence="6">Manganese ABC transporter, ATP-binding protein SitB</fullName>
    </submittedName>
</protein>
<evidence type="ECO:0000256" key="3">
    <source>
        <dbReference type="ARBA" id="ARBA00022741"/>
    </source>
</evidence>
<dbReference type="InterPro" id="IPR003593">
    <property type="entry name" value="AAA+_ATPase"/>
</dbReference>
<dbReference type="InterPro" id="IPR027417">
    <property type="entry name" value="P-loop_NTPase"/>
</dbReference>
<keyword evidence="2" id="KW-0813">Transport</keyword>
<evidence type="ECO:0000259" key="5">
    <source>
        <dbReference type="PROSITE" id="PS50893"/>
    </source>
</evidence>
<evidence type="ECO:0000313" key="6">
    <source>
        <dbReference type="EMBL" id="VAW46256.1"/>
    </source>
</evidence>
<dbReference type="PROSITE" id="PS50893">
    <property type="entry name" value="ABC_TRANSPORTER_2"/>
    <property type="match status" value="1"/>
</dbReference>
<dbReference type="InterPro" id="IPR050153">
    <property type="entry name" value="Metal_Ion_Import_ABC"/>
</dbReference>
<dbReference type="PANTHER" id="PTHR42734">
    <property type="entry name" value="METAL TRANSPORT SYSTEM ATP-BINDING PROTEIN TM_0124-RELATED"/>
    <property type="match status" value="1"/>
</dbReference>
<dbReference type="AlphaFoldDB" id="A0A3B0WPS0"/>
<organism evidence="6">
    <name type="scientific">hydrothermal vent metagenome</name>
    <dbReference type="NCBI Taxonomy" id="652676"/>
    <lineage>
        <taxon>unclassified sequences</taxon>
        <taxon>metagenomes</taxon>
        <taxon>ecological metagenomes</taxon>
    </lineage>
</organism>
<accession>A0A3B0WPS0</accession>
<dbReference type="PROSITE" id="PS00211">
    <property type="entry name" value="ABC_TRANSPORTER_1"/>
    <property type="match status" value="1"/>
</dbReference>
<evidence type="ECO:0000256" key="4">
    <source>
        <dbReference type="ARBA" id="ARBA00022840"/>
    </source>
</evidence>
<sequence>MSKNNSDKIFSPPLPFAPLSVNNLSMRYHHKPVLTDVSFTIPEGKTIAIVGPNGAGKSTLLKGVMGLEPTMGGEVQFFGEPLANKRLAIAYVPQREEIDWDFPINVFDVVLMGRHGQLKLWQRPSQIDKEIAQQALKDLQMWDFKDRQISELSGGQQQRVFLARALAQKASLYLMDEPFAGVDVSTEKAIIELFKELKKQGKTMVCVHHDLNTVGEYFDWIILINARLVAAGPVEDVLTKENLNKTYGGRLTLLNDLTETMYRTQLNKAHDDD</sequence>
<dbReference type="InterPro" id="IPR003439">
    <property type="entry name" value="ABC_transporter-like_ATP-bd"/>
</dbReference>
<dbReference type="EMBL" id="UOFB01000127">
    <property type="protein sequence ID" value="VAW46256.1"/>
    <property type="molecule type" value="Genomic_DNA"/>
</dbReference>
<dbReference type="GO" id="GO:0016887">
    <property type="term" value="F:ATP hydrolysis activity"/>
    <property type="evidence" value="ECO:0007669"/>
    <property type="project" value="InterPro"/>
</dbReference>
<dbReference type="Gene3D" id="3.40.50.300">
    <property type="entry name" value="P-loop containing nucleotide triphosphate hydrolases"/>
    <property type="match status" value="1"/>
</dbReference>